<evidence type="ECO:0000256" key="1">
    <source>
        <dbReference type="SAM" id="MobiDB-lite"/>
    </source>
</evidence>
<feature type="non-terminal residue" evidence="2">
    <location>
        <position position="22"/>
    </location>
</feature>
<dbReference type="AlphaFoldDB" id="A0A382GZH7"/>
<dbReference type="EMBL" id="UINC01058237">
    <property type="protein sequence ID" value="SVB80265.1"/>
    <property type="molecule type" value="Genomic_DNA"/>
</dbReference>
<reference evidence="2" key="1">
    <citation type="submission" date="2018-05" db="EMBL/GenBank/DDBJ databases">
        <authorList>
            <person name="Lanie J.A."/>
            <person name="Ng W.-L."/>
            <person name="Kazmierczak K.M."/>
            <person name="Andrzejewski T.M."/>
            <person name="Davidsen T.M."/>
            <person name="Wayne K.J."/>
            <person name="Tettelin H."/>
            <person name="Glass J.I."/>
            <person name="Rusch D."/>
            <person name="Podicherti R."/>
            <person name="Tsui H.-C.T."/>
            <person name="Winkler M.E."/>
        </authorList>
    </citation>
    <scope>NUCLEOTIDE SEQUENCE</scope>
</reference>
<protein>
    <submittedName>
        <fullName evidence="2">Uncharacterized protein</fullName>
    </submittedName>
</protein>
<feature type="region of interest" description="Disordered" evidence="1">
    <location>
        <begin position="1"/>
        <end position="22"/>
    </location>
</feature>
<proteinExistence type="predicted"/>
<accession>A0A382GZH7</accession>
<name>A0A382GZH7_9ZZZZ</name>
<evidence type="ECO:0000313" key="2">
    <source>
        <dbReference type="EMBL" id="SVB80265.1"/>
    </source>
</evidence>
<gene>
    <name evidence="2" type="ORF">METZ01_LOCUS233119</name>
</gene>
<organism evidence="2">
    <name type="scientific">marine metagenome</name>
    <dbReference type="NCBI Taxonomy" id="408172"/>
    <lineage>
        <taxon>unclassified sequences</taxon>
        <taxon>metagenomes</taxon>
        <taxon>ecological metagenomes</taxon>
    </lineage>
</organism>
<sequence>MSFDTPRSARRNAREHHPFMSI</sequence>
<feature type="non-terminal residue" evidence="2">
    <location>
        <position position="1"/>
    </location>
</feature>